<name>A0A1B0CV93_LUTLO</name>
<reference evidence="2" key="2">
    <citation type="journal article" date="2020" name="BMC">
        <title>Leishmania infection induces a limited differential gene expression in the sand fly midgut.</title>
        <authorList>
            <person name="Coutinho-Abreu I.V."/>
            <person name="Serafim T.D."/>
            <person name="Meneses C."/>
            <person name="Kamhawi S."/>
            <person name="Oliveira F."/>
            <person name="Valenzuela J.G."/>
        </authorList>
    </citation>
    <scope>NUCLEOTIDE SEQUENCE</scope>
    <source>
        <strain evidence="2">Jacobina</strain>
        <tissue evidence="2">Midgut</tissue>
    </source>
</reference>
<feature type="chain" id="PRO_5044555525" evidence="1">
    <location>
        <begin position="20"/>
        <end position="158"/>
    </location>
</feature>
<evidence type="ECO:0000313" key="4">
    <source>
        <dbReference type="Proteomes" id="UP000092461"/>
    </source>
</evidence>
<dbReference type="Pfam" id="PF15868">
    <property type="entry name" value="MBF2"/>
    <property type="match status" value="1"/>
</dbReference>
<dbReference type="EMBL" id="AJWK01030281">
    <property type="status" value="NOT_ANNOTATED_CDS"/>
    <property type="molecule type" value="Genomic_DNA"/>
</dbReference>
<dbReference type="EMBL" id="GITU01002031">
    <property type="protein sequence ID" value="MBC1170734.1"/>
    <property type="molecule type" value="Transcribed_RNA"/>
</dbReference>
<keyword evidence="1" id="KW-0732">Signal</keyword>
<dbReference type="EnsemblMetazoa" id="LLOJ008878-RA">
    <property type="protein sequence ID" value="LLOJ008878-PA"/>
    <property type="gene ID" value="LLOJ008878"/>
</dbReference>
<evidence type="ECO:0000256" key="1">
    <source>
        <dbReference type="SAM" id="SignalP"/>
    </source>
</evidence>
<dbReference type="Proteomes" id="UP000092461">
    <property type="component" value="Unassembled WGS sequence"/>
</dbReference>
<keyword evidence="4" id="KW-1185">Reference proteome</keyword>
<evidence type="ECO:0000313" key="3">
    <source>
        <dbReference type="EnsemblMetazoa" id="LLOJ008878-PA"/>
    </source>
</evidence>
<dbReference type="InterPro" id="IPR031734">
    <property type="entry name" value="MBF2"/>
</dbReference>
<organism evidence="3 4">
    <name type="scientific">Lutzomyia longipalpis</name>
    <name type="common">Sand fly</name>
    <dbReference type="NCBI Taxonomy" id="7200"/>
    <lineage>
        <taxon>Eukaryota</taxon>
        <taxon>Metazoa</taxon>
        <taxon>Ecdysozoa</taxon>
        <taxon>Arthropoda</taxon>
        <taxon>Hexapoda</taxon>
        <taxon>Insecta</taxon>
        <taxon>Pterygota</taxon>
        <taxon>Neoptera</taxon>
        <taxon>Endopterygota</taxon>
        <taxon>Diptera</taxon>
        <taxon>Nematocera</taxon>
        <taxon>Psychodoidea</taxon>
        <taxon>Psychodidae</taxon>
        <taxon>Lutzomyia</taxon>
        <taxon>Lutzomyia</taxon>
    </lineage>
</organism>
<proteinExistence type="predicted"/>
<accession>A0A1B0CV93</accession>
<dbReference type="AlphaFoldDB" id="A0A1B0CV93"/>
<dbReference type="VEuPathDB" id="VectorBase:LLONM1_010681"/>
<protein>
    <submittedName>
        <fullName evidence="2">Putative conserved secreted protein</fullName>
    </submittedName>
</protein>
<feature type="signal peptide" evidence="1">
    <location>
        <begin position="1"/>
        <end position="19"/>
    </location>
</feature>
<reference evidence="3" key="3">
    <citation type="submission" date="2020-05" db="UniProtKB">
        <authorList>
            <consortium name="EnsemblMetazoa"/>
        </authorList>
    </citation>
    <scope>IDENTIFICATION</scope>
    <source>
        <strain evidence="3">Jacobina</strain>
    </source>
</reference>
<sequence length="158" mass="17438">MARITIYYLLAFLAAFTAAAVVEISPPEDEVQKIPLDIKIVENIEDFLKDHPGVEVVEMKMEQKALVRTYTLGSPVSGDSLLAAARESFSSSTPRNFQTTIRYSGGTVRYVIVQVQQTSNIGRVYVISGGIGQRSIAYVIEAGSTTQFIYTTNIYGRF</sequence>
<evidence type="ECO:0000313" key="2">
    <source>
        <dbReference type="EMBL" id="MBC1170734.1"/>
    </source>
</evidence>
<reference evidence="4" key="1">
    <citation type="submission" date="2012-05" db="EMBL/GenBank/DDBJ databases">
        <title>Whole Genome Assembly of Lutzomyia longipalpis.</title>
        <authorList>
            <person name="Richards S."/>
            <person name="Qu C."/>
            <person name="Dillon R."/>
            <person name="Worley K."/>
            <person name="Scherer S."/>
            <person name="Batterton M."/>
            <person name="Taylor A."/>
            <person name="Hawes A."/>
            <person name="Hernandez B."/>
            <person name="Kovar C."/>
            <person name="Mandapat C."/>
            <person name="Pham C."/>
            <person name="Qu C."/>
            <person name="Jing C."/>
            <person name="Bess C."/>
            <person name="Bandaranaike D."/>
            <person name="Ngo D."/>
            <person name="Ongeri F."/>
            <person name="Arias F."/>
            <person name="Lara F."/>
            <person name="Weissenberger G."/>
            <person name="Kamau G."/>
            <person name="Han H."/>
            <person name="Shen H."/>
            <person name="Dinh H."/>
            <person name="Khalil I."/>
            <person name="Jones J."/>
            <person name="Shafer J."/>
            <person name="Jayaseelan J."/>
            <person name="Quiroz J."/>
            <person name="Blankenburg K."/>
            <person name="Nguyen L."/>
            <person name="Jackson L."/>
            <person name="Francisco L."/>
            <person name="Tang L.-Y."/>
            <person name="Pu L.-L."/>
            <person name="Perales L."/>
            <person name="Lorensuhewa L."/>
            <person name="Munidasa M."/>
            <person name="Coyle M."/>
            <person name="Taylor M."/>
            <person name="Puazo M."/>
            <person name="Firestine M."/>
            <person name="Scheel M."/>
            <person name="Javaid M."/>
            <person name="Wang M."/>
            <person name="Li M."/>
            <person name="Tabassum N."/>
            <person name="Saada N."/>
            <person name="Osuji N."/>
            <person name="Aqrawi P."/>
            <person name="Fu Q."/>
            <person name="Thornton R."/>
            <person name="Raj R."/>
            <person name="Goodspeed R."/>
            <person name="Mata R."/>
            <person name="Najjar R."/>
            <person name="Gubbala S."/>
            <person name="Lee S."/>
            <person name="Denson S."/>
            <person name="Patil S."/>
            <person name="Macmil S."/>
            <person name="Qi S."/>
            <person name="Matskevitch T."/>
            <person name="Palculict T."/>
            <person name="Mathew T."/>
            <person name="Vee V."/>
            <person name="Velamala V."/>
            <person name="Korchina V."/>
            <person name="Cai W."/>
            <person name="Liu W."/>
            <person name="Dai W."/>
            <person name="Zou X."/>
            <person name="Zhu Y."/>
            <person name="Zhang Y."/>
            <person name="Wu Y.-Q."/>
            <person name="Xin Y."/>
            <person name="Nazarath L."/>
            <person name="Kovar C."/>
            <person name="Han Y."/>
            <person name="Muzny D."/>
            <person name="Gibbs R."/>
        </authorList>
    </citation>
    <scope>NUCLEOTIDE SEQUENCE [LARGE SCALE GENOMIC DNA]</scope>
    <source>
        <strain evidence="4">Jacobina</strain>
    </source>
</reference>
<dbReference type="VEuPathDB" id="VectorBase:LLOJ008878"/>